<proteinExistence type="predicted"/>
<dbReference type="EMBL" id="PKPP01009152">
    <property type="protein sequence ID" value="PWA48944.1"/>
    <property type="molecule type" value="Genomic_DNA"/>
</dbReference>
<sequence>MQEQILELSLNRRDEYDNDTGGSGARSKGPGQWHSNDIKVDIPEYDGKLDPDEFVEWLRTVECAFDYKKHPRNTKQRLWP</sequence>
<evidence type="ECO:0000313" key="3">
    <source>
        <dbReference type="Proteomes" id="UP000245207"/>
    </source>
</evidence>
<gene>
    <name evidence="2" type="ORF">CTI12_AA486490</name>
</gene>
<protein>
    <recommendedName>
        <fullName evidence="4">Reverse transcriptase domain-containing protein</fullName>
    </recommendedName>
</protein>
<evidence type="ECO:0008006" key="4">
    <source>
        <dbReference type="Google" id="ProtNLM"/>
    </source>
</evidence>
<name>A0A2U1LIX9_ARTAN</name>
<dbReference type="OrthoDB" id="1750597at2759"/>
<organism evidence="2 3">
    <name type="scientific">Artemisia annua</name>
    <name type="common">Sweet wormwood</name>
    <dbReference type="NCBI Taxonomy" id="35608"/>
    <lineage>
        <taxon>Eukaryota</taxon>
        <taxon>Viridiplantae</taxon>
        <taxon>Streptophyta</taxon>
        <taxon>Embryophyta</taxon>
        <taxon>Tracheophyta</taxon>
        <taxon>Spermatophyta</taxon>
        <taxon>Magnoliopsida</taxon>
        <taxon>eudicotyledons</taxon>
        <taxon>Gunneridae</taxon>
        <taxon>Pentapetalae</taxon>
        <taxon>asterids</taxon>
        <taxon>campanulids</taxon>
        <taxon>Asterales</taxon>
        <taxon>Asteraceae</taxon>
        <taxon>Asteroideae</taxon>
        <taxon>Anthemideae</taxon>
        <taxon>Artemisiinae</taxon>
        <taxon>Artemisia</taxon>
    </lineage>
</organism>
<evidence type="ECO:0000313" key="2">
    <source>
        <dbReference type="EMBL" id="PWA48944.1"/>
    </source>
</evidence>
<dbReference type="AlphaFoldDB" id="A0A2U1LIX9"/>
<keyword evidence="3" id="KW-1185">Reference proteome</keyword>
<comment type="caution">
    <text evidence="2">The sequence shown here is derived from an EMBL/GenBank/DDBJ whole genome shotgun (WGS) entry which is preliminary data.</text>
</comment>
<accession>A0A2U1LIX9</accession>
<reference evidence="2 3" key="1">
    <citation type="journal article" date="2018" name="Mol. Plant">
        <title>The genome of Artemisia annua provides insight into the evolution of Asteraceae family and artemisinin biosynthesis.</title>
        <authorList>
            <person name="Shen Q."/>
            <person name="Zhang L."/>
            <person name="Liao Z."/>
            <person name="Wang S."/>
            <person name="Yan T."/>
            <person name="Shi P."/>
            <person name="Liu M."/>
            <person name="Fu X."/>
            <person name="Pan Q."/>
            <person name="Wang Y."/>
            <person name="Lv Z."/>
            <person name="Lu X."/>
            <person name="Zhang F."/>
            <person name="Jiang W."/>
            <person name="Ma Y."/>
            <person name="Chen M."/>
            <person name="Hao X."/>
            <person name="Li L."/>
            <person name="Tang Y."/>
            <person name="Lv G."/>
            <person name="Zhou Y."/>
            <person name="Sun X."/>
            <person name="Brodelius P.E."/>
            <person name="Rose J.K.C."/>
            <person name="Tang K."/>
        </authorList>
    </citation>
    <scope>NUCLEOTIDE SEQUENCE [LARGE SCALE GENOMIC DNA]</scope>
    <source>
        <strain evidence="3">cv. Huhao1</strain>
        <tissue evidence="2">Leaf</tissue>
    </source>
</reference>
<evidence type="ECO:0000256" key="1">
    <source>
        <dbReference type="SAM" id="MobiDB-lite"/>
    </source>
</evidence>
<feature type="region of interest" description="Disordered" evidence="1">
    <location>
        <begin position="1"/>
        <end position="38"/>
    </location>
</feature>
<dbReference type="Proteomes" id="UP000245207">
    <property type="component" value="Unassembled WGS sequence"/>
</dbReference>